<dbReference type="PANTHER" id="PTHR44040">
    <property type="entry name" value="RETINOBLASTOMA-BINDING PROTEIN 5"/>
    <property type="match status" value="1"/>
</dbReference>
<reference evidence="8" key="1">
    <citation type="journal article" date="2021" name="Sci. Rep.">
        <title>Diploid genomic architecture of Nitzschia inconspicua, an elite biomass production diatom.</title>
        <authorList>
            <person name="Oliver A."/>
            <person name="Podell S."/>
            <person name="Pinowska A."/>
            <person name="Traller J.C."/>
            <person name="Smith S.R."/>
            <person name="McClure R."/>
            <person name="Beliaev A."/>
            <person name="Bohutskyi P."/>
            <person name="Hill E.A."/>
            <person name="Rabines A."/>
            <person name="Zheng H."/>
            <person name="Allen L.Z."/>
            <person name="Kuo A."/>
            <person name="Grigoriev I.V."/>
            <person name="Allen A.E."/>
            <person name="Hazlebeck D."/>
            <person name="Allen E.E."/>
        </authorList>
    </citation>
    <scope>NUCLEOTIDE SEQUENCE</scope>
    <source>
        <strain evidence="8">Hildebrandi</strain>
    </source>
</reference>
<feature type="compositionally biased region" description="Basic and acidic residues" evidence="6">
    <location>
        <begin position="155"/>
        <end position="172"/>
    </location>
</feature>
<keyword evidence="2 5" id="KW-0853">WD repeat</keyword>
<dbReference type="GO" id="GO:0048188">
    <property type="term" value="C:Set1C/COMPASS complex"/>
    <property type="evidence" value="ECO:0007669"/>
    <property type="project" value="InterPro"/>
</dbReference>
<dbReference type="InterPro" id="IPR001680">
    <property type="entry name" value="WD40_rpt"/>
</dbReference>
<proteinExistence type="predicted"/>
<comment type="caution">
    <text evidence="8">The sequence shown here is derived from an EMBL/GenBank/DDBJ whole genome shotgun (WGS) entry which is preliminary data.</text>
</comment>
<feature type="repeat" description="WD" evidence="5">
    <location>
        <begin position="495"/>
        <end position="526"/>
    </location>
</feature>
<dbReference type="Pfam" id="PF00400">
    <property type="entry name" value="WD40"/>
    <property type="match status" value="2"/>
</dbReference>
<comment type="subcellular location">
    <subcellularLocation>
        <location evidence="1">Nucleus</location>
    </subcellularLocation>
</comment>
<evidence type="ECO:0000256" key="6">
    <source>
        <dbReference type="SAM" id="MobiDB-lite"/>
    </source>
</evidence>
<feature type="compositionally biased region" description="Gly residues" evidence="6">
    <location>
        <begin position="178"/>
        <end position="190"/>
    </location>
</feature>
<dbReference type="AlphaFoldDB" id="A0A9K3LC89"/>
<feature type="region of interest" description="Disordered" evidence="6">
    <location>
        <begin position="143"/>
        <end position="212"/>
    </location>
</feature>
<dbReference type="EMBL" id="JAGRRH010000081">
    <property type="protein sequence ID" value="KAG7337540.1"/>
    <property type="molecule type" value="Genomic_DNA"/>
</dbReference>
<evidence type="ECO:0000313" key="7">
    <source>
        <dbReference type="EMBL" id="KAG7337540.1"/>
    </source>
</evidence>
<feature type="region of interest" description="Disordered" evidence="6">
    <location>
        <begin position="559"/>
        <end position="578"/>
    </location>
</feature>
<feature type="compositionally biased region" description="Basic and acidic residues" evidence="6">
    <location>
        <begin position="202"/>
        <end position="212"/>
    </location>
</feature>
<dbReference type="SMART" id="SM00320">
    <property type="entry name" value="WD40"/>
    <property type="match status" value="5"/>
</dbReference>
<evidence type="ECO:0000256" key="3">
    <source>
        <dbReference type="ARBA" id="ARBA00022737"/>
    </source>
</evidence>
<protein>
    <submittedName>
        <fullName evidence="8">Anaphase-promoting complex subunit 11 RING-H2 finger-domain containing protein</fullName>
    </submittedName>
</protein>
<dbReference type="EMBL" id="JAGRRH010000014">
    <property type="protein sequence ID" value="KAG7358066.1"/>
    <property type="molecule type" value="Genomic_DNA"/>
</dbReference>
<evidence type="ECO:0000256" key="5">
    <source>
        <dbReference type="PROSITE-ProRule" id="PRU00221"/>
    </source>
</evidence>
<evidence type="ECO:0000313" key="8">
    <source>
        <dbReference type="EMBL" id="KAG7358066.1"/>
    </source>
</evidence>
<dbReference type="OrthoDB" id="196858at2759"/>
<dbReference type="Proteomes" id="UP000693970">
    <property type="component" value="Unassembled WGS sequence"/>
</dbReference>
<evidence type="ECO:0000256" key="2">
    <source>
        <dbReference type="ARBA" id="ARBA00022574"/>
    </source>
</evidence>
<keyword evidence="4" id="KW-0539">Nucleus</keyword>
<reference evidence="8" key="2">
    <citation type="submission" date="2021-04" db="EMBL/GenBank/DDBJ databases">
        <authorList>
            <person name="Podell S."/>
        </authorList>
    </citation>
    <scope>NUCLEOTIDE SEQUENCE</scope>
    <source>
        <strain evidence="8">Hildebrandi</strain>
    </source>
</reference>
<dbReference type="PANTHER" id="PTHR44040:SF1">
    <property type="entry name" value="RETINOBLASTOMA-BINDING PROTEIN 5"/>
    <property type="match status" value="1"/>
</dbReference>
<organism evidence="8 9">
    <name type="scientific">Nitzschia inconspicua</name>
    <dbReference type="NCBI Taxonomy" id="303405"/>
    <lineage>
        <taxon>Eukaryota</taxon>
        <taxon>Sar</taxon>
        <taxon>Stramenopiles</taxon>
        <taxon>Ochrophyta</taxon>
        <taxon>Bacillariophyta</taxon>
        <taxon>Bacillariophyceae</taxon>
        <taxon>Bacillariophycidae</taxon>
        <taxon>Bacillariales</taxon>
        <taxon>Bacillariaceae</taxon>
        <taxon>Nitzschia</taxon>
    </lineage>
</organism>
<evidence type="ECO:0000256" key="1">
    <source>
        <dbReference type="ARBA" id="ARBA00004123"/>
    </source>
</evidence>
<evidence type="ECO:0000313" key="9">
    <source>
        <dbReference type="Proteomes" id="UP000693970"/>
    </source>
</evidence>
<accession>A0A9K3LC89</accession>
<evidence type="ECO:0000256" key="4">
    <source>
        <dbReference type="ARBA" id="ARBA00023242"/>
    </source>
</evidence>
<keyword evidence="9" id="KW-1185">Reference proteome</keyword>
<dbReference type="PROSITE" id="PS50082">
    <property type="entry name" value="WD_REPEATS_2"/>
    <property type="match status" value="1"/>
</dbReference>
<dbReference type="InterPro" id="IPR037850">
    <property type="entry name" value="RBBP5/Swd1"/>
</dbReference>
<gene>
    <name evidence="8" type="ORF">IV203_014653</name>
    <name evidence="7" type="ORF">IV203_018986</name>
</gene>
<keyword evidence="3" id="KW-0677">Repeat</keyword>
<name>A0A9K3LC89_9STRA</name>
<sequence length="618" mass="67075">MNLELLDPFGRQIPDRVDSTLLLPPSLHFPSNNKHNEKDSMICKTTSAAFGTTTSKELAQKAAASLVAFNRRGSYIAVAYESGTIAIFDILSRTPSSVYRFYAEESEQSLAITALSWSRRSRTLVAGRMASPRVMLMDLTHPAGPVECSSGGVEKINDKDGEEDHHGGDRSHSPTMTTGGGGNGSGGGGFRHATGVSFAKRSKPDFHSRESRSVEIKMIPSKDVGGETATNSAVDPVTFLSRRKGLTPATTSKISRYPTVTFSFPEPLGGGSSLQIHPKDPLSGYAVLQDGSIVVFQVPPQVFECPSSKDKTGVPEIETTVSSSPPTVSMCKVYEGHEFTIACAAFDPHGERLYAATTNGKLVGFEVARLFEQLWSRNNVEDCSRELPALRPNFVISIPGSARVWNMVVSRNGRFLVINSADAAIRLYDTSECWTTPEEVEKPLFVFQDVVQKVKFESCDISGDGEYVAGGAQGNEAKYEIYIWNTSTGVLADKLTGAPTSLSSLAWHPTRSFLAVAASDGLVDRWGPRINWTAFAPDFQALPQNVEYVEEEDEFDIVVDGGDGPPSGEPNRETEDEETAHVDILTLHKIPVFQSDSEDEAEVFHFDVVKRPVGSGSS</sequence>